<keyword evidence="2" id="KW-1185">Reference proteome</keyword>
<evidence type="ECO:0000313" key="2">
    <source>
        <dbReference type="Proteomes" id="UP000240243"/>
    </source>
</evidence>
<sequence>MGTRPVWLALLMVVMVASLCLSQRMGLLATCPTHSTPAAEAPLLSAAEGQCHLSERLLSQGGNQLEPLLIGLLLTIMLWLLPALPPGIAPGAPPPLPATRHRRHLLLCVFRE</sequence>
<dbReference type="AlphaFoldDB" id="A0A2P7R3Q7"/>
<protein>
    <recommendedName>
        <fullName evidence="3">Copper resistance protein</fullName>
    </recommendedName>
</protein>
<proteinExistence type="predicted"/>
<dbReference type="EMBL" id="PXYG01000005">
    <property type="protein sequence ID" value="PSJ44828.1"/>
    <property type="molecule type" value="Genomic_DNA"/>
</dbReference>
<evidence type="ECO:0008006" key="3">
    <source>
        <dbReference type="Google" id="ProtNLM"/>
    </source>
</evidence>
<comment type="caution">
    <text evidence="1">The sequence shown here is derived from an EMBL/GenBank/DDBJ whole genome shotgun (WGS) entry which is preliminary data.</text>
</comment>
<gene>
    <name evidence="1" type="ORF">C7H85_12715</name>
</gene>
<accession>A0A2P7R3Q7</accession>
<organism evidence="1 2">
    <name type="scientific">Zobellella endophytica</name>
    <dbReference type="NCBI Taxonomy" id="2116700"/>
    <lineage>
        <taxon>Bacteria</taxon>
        <taxon>Pseudomonadati</taxon>
        <taxon>Pseudomonadota</taxon>
        <taxon>Gammaproteobacteria</taxon>
        <taxon>Aeromonadales</taxon>
        <taxon>Aeromonadaceae</taxon>
        <taxon>Zobellella</taxon>
    </lineage>
</organism>
<evidence type="ECO:0000313" key="1">
    <source>
        <dbReference type="EMBL" id="PSJ44828.1"/>
    </source>
</evidence>
<name>A0A2P7R3Q7_9GAMM</name>
<dbReference type="Proteomes" id="UP000240243">
    <property type="component" value="Unassembled WGS sequence"/>
</dbReference>
<reference evidence="1 2" key="1">
    <citation type="submission" date="2018-03" db="EMBL/GenBank/DDBJ databases">
        <title>The draft genome of Zobellella sp. 59N8.</title>
        <authorList>
            <person name="Liu L."/>
            <person name="Li L."/>
            <person name="Zhang X."/>
            <person name="Liang L."/>
            <person name="Wang T."/>
        </authorList>
    </citation>
    <scope>NUCLEOTIDE SEQUENCE [LARGE SCALE GENOMIC DNA]</scope>
    <source>
        <strain evidence="1 2">59N8</strain>
    </source>
</reference>